<protein>
    <recommendedName>
        <fullName evidence="1">GUN4-like domain-containing protein</fullName>
    </recommendedName>
</protein>
<dbReference type="Gene3D" id="1.10.10.1770">
    <property type="entry name" value="Gun4-like"/>
    <property type="match status" value="1"/>
</dbReference>
<geneLocation type="plastid" evidence="2"/>
<accession>A0A4D6WML2</accession>
<dbReference type="Gene3D" id="1.25.40.620">
    <property type="match status" value="1"/>
</dbReference>
<evidence type="ECO:0000313" key="2">
    <source>
        <dbReference type="EMBL" id="QCI04773.1"/>
    </source>
</evidence>
<reference evidence="2" key="1">
    <citation type="journal article" date="2019" name="Mol. Phylogenet. Evol.">
        <title>Morphological evolution and classification of the red algal order Ceramiales inferred using plastid phylogenomics.</title>
        <authorList>
            <person name="Diaz-Tapia P."/>
            <person name="Pasella M.M."/>
            <person name="Verbruggen H."/>
            <person name="Maggs C.A."/>
        </authorList>
    </citation>
    <scope>NUCLEOTIDE SEQUENCE</scope>
    <source>
        <strain evidence="2">PD2926</strain>
    </source>
</reference>
<gene>
    <name evidence="2" type="primary">ycf53</name>
</gene>
<dbReference type="PANTHER" id="PTHR34800">
    <property type="entry name" value="TETRAPYRROLE-BINDING PROTEIN, CHLOROPLASTIC"/>
    <property type="match status" value="1"/>
</dbReference>
<dbReference type="AlphaFoldDB" id="A0A4D6WML2"/>
<dbReference type="InterPro" id="IPR037215">
    <property type="entry name" value="GUN4-like_sf"/>
</dbReference>
<dbReference type="SUPFAM" id="SSF140869">
    <property type="entry name" value="GUN4-like"/>
    <property type="match status" value="1"/>
</dbReference>
<dbReference type="GO" id="GO:0046906">
    <property type="term" value="F:tetrapyrrole binding"/>
    <property type="evidence" value="ECO:0007669"/>
    <property type="project" value="TreeGrafter"/>
</dbReference>
<feature type="domain" description="GUN4-like" evidence="1">
    <location>
        <begin position="101"/>
        <end position="240"/>
    </location>
</feature>
<dbReference type="InterPro" id="IPR008629">
    <property type="entry name" value="GUN4-like"/>
</dbReference>
<sequence>MYDRINSDDVESLCNKIQQITINNNNVMNHDTNKIIHNYFNQGIKGQEILLNTLINRRIIKKDTLLLIDGLIFDYLMLSQNQQITDKLNSMFPTGIVQLKSSLKLNYETLQKLLIHKKFKEADKLTQEHLCNLAGLYSKNKRTWLYFTDISFIPSEDLCTLDLLWQIYSRGKFGFSIQRKIWILNNYNWEKFWVQIGWVNKGIMRRYPQEFIWNINAPAGHLPLFNQLRGNQVLSSLFEHIAWTTNKSIK</sequence>
<dbReference type="InterPro" id="IPR016024">
    <property type="entry name" value="ARM-type_fold"/>
</dbReference>
<dbReference type="Pfam" id="PF05419">
    <property type="entry name" value="GUN4"/>
    <property type="match status" value="1"/>
</dbReference>
<reference evidence="2" key="2">
    <citation type="submission" date="2019-04" db="EMBL/GenBank/DDBJ databases">
        <authorList>
            <person name="Pasella M."/>
        </authorList>
    </citation>
    <scope>NUCLEOTIDE SEQUENCE</scope>
    <source>
        <strain evidence="2">PD2926</strain>
    </source>
</reference>
<proteinExistence type="predicted"/>
<dbReference type="PANTHER" id="PTHR34800:SF1">
    <property type="entry name" value="TETRAPYRROLE-BINDING PROTEIN, CHLOROPLASTIC"/>
    <property type="match status" value="1"/>
</dbReference>
<name>A0A4D6WML2_9FLOR</name>
<dbReference type="SUPFAM" id="SSF48371">
    <property type="entry name" value="ARM repeat"/>
    <property type="match status" value="1"/>
</dbReference>
<organism evidence="2">
    <name type="scientific">Bornetia secundiflora</name>
    <dbReference type="NCBI Taxonomy" id="2575637"/>
    <lineage>
        <taxon>Eukaryota</taxon>
        <taxon>Rhodophyta</taxon>
        <taxon>Florideophyceae</taxon>
        <taxon>Rhodymeniophycidae</taxon>
        <taxon>Ceramiales</taxon>
        <taxon>Wrangeliaceae</taxon>
        <taxon>Bornetia</taxon>
    </lineage>
</organism>
<evidence type="ECO:0000259" key="1">
    <source>
        <dbReference type="Pfam" id="PF05419"/>
    </source>
</evidence>
<keyword evidence="2" id="KW-0934">Plastid</keyword>
<dbReference type="EMBL" id="MK814615">
    <property type="protein sequence ID" value="QCI04773.1"/>
    <property type="molecule type" value="Genomic_DNA"/>
</dbReference>
<dbReference type="CDD" id="cd16383">
    <property type="entry name" value="GUN4"/>
    <property type="match status" value="1"/>
</dbReference>